<accession>A0AA35MF93</accession>
<name>A0AA35MF93_9HYPO</name>
<reference evidence="1" key="1">
    <citation type="submission" date="2023-01" db="EMBL/GenBank/DDBJ databases">
        <authorList>
            <person name="Piombo E."/>
        </authorList>
    </citation>
    <scope>NUCLEOTIDE SEQUENCE</scope>
</reference>
<evidence type="ECO:0000313" key="1">
    <source>
        <dbReference type="EMBL" id="CAI6095893.1"/>
    </source>
</evidence>
<proteinExistence type="predicted"/>
<dbReference type="AlphaFoldDB" id="A0AA35MF93"/>
<protein>
    <submittedName>
        <fullName evidence="1">Uncharacterized protein</fullName>
    </submittedName>
</protein>
<dbReference type="EMBL" id="CABFNP030001271">
    <property type="protein sequence ID" value="CAI6095893.1"/>
    <property type="molecule type" value="Genomic_DNA"/>
</dbReference>
<gene>
    <name evidence="1" type="ORF">CCHLO57077_00015875</name>
</gene>
<keyword evidence="2" id="KW-1185">Reference proteome</keyword>
<organism evidence="1 2">
    <name type="scientific">Clonostachys chloroleuca</name>
    <dbReference type="NCBI Taxonomy" id="1926264"/>
    <lineage>
        <taxon>Eukaryota</taxon>
        <taxon>Fungi</taxon>
        <taxon>Dikarya</taxon>
        <taxon>Ascomycota</taxon>
        <taxon>Pezizomycotina</taxon>
        <taxon>Sordariomycetes</taxon>
        <taxon>Hypocreomycetidae</taxon>
        <taxon>Hypocreales</taxon>
        <taxon>Bionectriaceae</taxon>
        <taxon>Clonostachys</taxon>
    </lineage>
</organism>
<evidence type="ECO:0000313" key="2">
    <source>
        <dbReference type="Proteomes" id="UP001160390"/>
    </source>
</evidence>
<sequence length="152" mass="18122">MTSSKCWREYLWEVEDEDTDDDDFCRSWLSVWKATDRRLGQHKLANHFIQNFYQMFDLLNLIKWEVAQSSYRLMEWISRADEILQSRAANPHLWHLLQGRIDNLRELNERNGGYVRPWLAVDTRTTALNDDTDLNNDDKRYYGGHSVADATH</sequence>
<dbReference type="Proteomes" id="UP001160390">
    <property type="component" value="Unassembled WGS sequence"/>
</dbReference>
<comment type="caution">
    <text evidence="1">The sequence shown here is derived from an EMBL/GenBank/DDBJ whole genome shotgun (WGS) entry which is preliminary data.</text>
</comment>